<evidence type="ECO:0000256" key="1">
    <source>
        <dbReference type="ARBA" id="ARBA00003065"/>
    </source>
</evidence>
<dbReference type="GO" id="GO:0043590">
    <property type="term" value="C:bacterial nucleoid"/>
    <property type="evidence" value="ECO:0007669"/>
    <property type="project" value="TreeGrafter"/>
</dbReference>
<dbReference type="Gene3D" id="1.20.1440.120">
    <property type="entry name" value="Recombination protein O, C-terminal domain"/>
    <property type="match status" value="1"/>
</dbReference>
<comment type="function">
    <text evidence="1 8">Involved in DNA repair and RecF pathway recombination.</text>
</comment>
<dbReference type="Gene3D" id="2.40.50.140">
    <property type="entry name" value="Nucleic acid-binding proteins"/>
    <property type="match status" value="1"/>
</dbReference>
<dbReference type="HAMAP" id="MF_00201">
    <property type="entry name" value="RecO"/>
    <property type="match status" value="1"/>
</dbReference>
<dbReference type="GO" id="GO:0006310">
    <property type="term" value="P:DNA recombination"/>
    <property type="evidence" value="ECO:0007669"/>
    <property type="project" value="UniProtKB-UniRule"/>
</dbReference>
<dbReference type="Pfam" id="PF11967">
    <property type="entry name" value="RecO_N"/>
    <property type="match status" value="1"/>
</dbReference>
<dbReference type="GO" id="GO:0006302">
    <property type="term" value="P:double-strand break repair"/>
    <property type="evidence" value="ECO:0007669"/>
    <property type="project" value="TreeGrafter"/>
</dbReference>
<evidence type="ECO:0000256" key="5">
    <source>
        <dbReference type="ARBA" id="ARBA00023172"/>
    </source>
</evidence>
<evidence type="ECO:0000259" key="9">
    <source>
        <dbReference type="Pfam" id="PF11967"/>
    </source>
</evidence>
<dbReference type="NCBIfam" id="TIGR00613">
    <property type="entry name" value="reco"/>
    <property type="match status" value="1"/>
</dbReference>
<proteinExistence type="inferred from homology"/>
<feature type="domain" description="DNA replication/recombination mediator RecO N-terminal" evidence="9">
    <location>
        <begin position="17"/>
        <end position="89"/>
    </location>
</feature>
<dbReference type="PANTHER" id="PTHR33991">
    <property type="entry name" value="DNA REPAIR PROTEIN RECO"/>
    <property type="match status" value="1"/>
</dbReference>
<dbReference type="SUPFAM" id="SSF50249">
    <property type="entry name" value="Nucleic acid-binding proteins"/>
    <property type="match status" value="1"/>
</dbReference>
<evidence type="ECO:0000313" key="10">
    <source>
        <dbReference type="EMBL" id="VFJ88584.1"/>
    </source>
</evidence>
<dbReference type="InterPro" id="IPR037278">
    <property type="entry name" value="ARFGAP/RecO"/>
</dbReference>
<sequence>MNRQDASSSCRYQPKLERAFILNRRPYRETSLLVEAFTAESGRIGLVAKGAKRGKAPLAAILQPFRPLLLSWCGSGELFTLTHAEPEDSVCPPCISSVKSRFYVNELLLRLLHRHDPHPDLFESYQEALMKVLIPEQEESALRVFEKRLLAAIGYGLSLDREAGTGRPVESEKIYRYQQRQGFLEYGGTPNPGATVHGSTLIAMAREALYDPERLREAKYLMRYILRGYLGEKPLASRMLYRCVTEGNGGHRRPNINAANNT</sequence>
<dbReference type="InterPro" id="IPR022572">
    <property type="entry name" value="DNA_rep/recomb_RecO_N"/>
</dbReference>
<protein>
    <recommendedName>
        <fullName evidence="3 8">DNA repair protein RecO</fullName>
    </recommendedName>
    <alternativeName>
        <fullName evidence="7 8">Recombination protein O</fullName>
    </alternativeName>
</protein>
<name>A0A450U966_9GAMM</name>
<evidence type="ECO:0000256" key="4">
    <source>
        <dbReference type="ARBA" id="ARBA00022763"/>
    </source>
</evidence>
<keyword evidence="5 8" id="KW-0233">DNA recombination</keyword>
<keyword evidence="4 8" id="KW-0227">DNA damage</keyword>
<comment type="similarity">
    <text evidence="2 8">Belongs to the RecO family.</text>
</comment>
<evidence type="ECO:0000256" key="8">
    <source>
        <dbReference type="HAMAP-Rule" id="MF_00201"/>
    </source>
</evidence>
<evidence type="ECO:0000256" key="7">
    <source>
        <dbReference type="ARBA" id="ARBA00033409"/>
    </source>
</evidence>
<dbReference type="EMBL" id="CAADFF010000011">
    <property type="protein sequence ID" value="VFJ88584.1"/>
    <property type="molecule type" value="Genomic_DNA"/>
</dbReference>
<reference evidence="10" key="1">
    <citation type="submission" date="2019-02" db="EMBL/GenBank/DDBJ databases">
        <authorList>
            <person name="Gruber-Vodicka R. H."/>
            <person name="Seah K. B. B."/>
        </authorList>
    </citation>
    <scope>NUCLEOTIDE SEQUENCE</scope>
    <source>
        <strain evidence="10">BECK_M7</strain>
    </source>
</reference>
<accession>A0A450U966</accession>
<dbReference type="AlphaFoldDB" id="A0A450U966"/>
<keyword evidence="6 8" id="KW-0234">DNA repair</keyword>
<evidence type="ECO:0000256" key="2">
    <source>
        <dbReference type="ARBA" id="ARBA00007452"/>
    </source>
</evidence>
<dbReference type="Pfam" id="PF02565">
    <property type="entry name" value="RecO_C"/>
    <property type="match status" value="1"/>
</dbReference>
<gene>
    <name evidence="8" type="primary">recO</name>
    <name evidence="10" type="ORF">BECKLFY1418B_GA0070995_101115</name>
</gene>
<evidence type="ECO:0000256" key="6">
    <source>
        <dbReference type="ARBA" id="ARBA00023204"/>
    </source>
</evidence>
<dbReference type="PANTHER" id="PTHR33991:SF1">
    <property type="entry name" value="DNA REPAIR PROTEIN RECO"/>
    <property type="match status" value="1"/>
</dbReference>
<dbReference type="InterPro" id="IPR012340">
    <property type="entry name" value="NA-bd_OB-fold"/>
</dbReference>
<organism evidence="10">
    <name type="scientific">Candidatus Kentrum sp. LFY</name>
    <dbReference type="NCBI Taxonomy" id="2126342"/>
    <lineage>
        <taxon>Bacteria</taxon>
        <taxon>Pseudomonadati</taxon>
        <taxon>Pseudomonadota</taxon>
        <taxon>Gammaproteobacteria</taxon>
        <taxon>Candidatus Kentrum</taxon>
    </lineage>
</organism>
<evidence type="ECO:0000256" key="3">
    <source>
        <dbReference type="ARBA" id="ARBA00021310"/>
    </source>
</evidence>
<dbReference type="SUPFAM" id="SSF57863">
    <property type="entry name" value="ArfGap/RecO-like zinc finger"/>
    <property type="match status" value="1"/>
</dbReference>
<dbReference type="InterPro" id="IPR003717">
    <property type="entry name" value="RecO"/>
</dbReference>
<dbReference type="InterPro" id="IPR042242">
    <property type="entry name" value="RecO_C"/>
</dbReference>